<evidence type="ECO:0008006" key="3">
    <source>
        <dbReference type="Google" id="ProtNLM"/>
    </source>
</evidence>
<dbReference type="Proteomes" id="UP000219338">
    <property type="component" value="Unassembled WGS sequence"/>
</dbReference>
<gene>
    <name evidence="1" type="ORF">ARMOST_22290</name>
</gene>
<dbReference type="AlphaFoldDB" id="A0A284SCF8"/>
<proteinExistence type="predicted"/>
<organism evidence="1 2">
    <name type="scientific">Armillaria ostoyae</name>
    <name type="common">Armillaria root rot fungus</name>
    <dbReference type="NCBI Taxonomy" id="47428"/>
    <lineage>
        <taxon>Eukaryota</taxon>
        <taxon>Fungi</taxon>
        <taxon>Dikarya</taxon>
        <taxon>Basidiomycota</taxon>
        <taxon>Agaricomycotina</taxon>
        <taxon>Agaricomycetes</taxon>
        <taxon>Agaricomycetidae</taxon>
        <taxon>Agaricales</taxon>
        <taxon>Marasmiineae</taxon>
        <taxon>Physalacriaceae</taxon>
        <taxon>Armillaria</taxon>
    </lineage>
</organism>
<evidence type="ECO:0000313" key="1">
    <source>
        <dbReference type="EMBL" id="SJL18691.1"/>
    </source>
</evidence>
<keyword evidence="2" id="KW-1185">Reference proteome</keyword>
<evidence type="ECO:0000313" key="2">
    <source>
        <dbReference type="Proteomes" id="UP000219338"/>
    </source>
</evidence>
<name>A0A284SCF8_ARMOS</name>
<accession>A0A284SCF8</accession>
<dbReference type="EMBL" id="FUEG01000066">
    <property type="protein sequence ID" value="SJL18691.1"/>
    <property type="molecule type" value="Genomic_DNA"/>
</dbReference>
<sequence length="437" mass="48929">MELVKGAVAVGEMLPVAGSFVKGLAGAAVVFLENLERFEKNKEDVQVLARDITEVVIIVRDAGIKISAEPESLEYVADLKNACAEFQKFLSDLTTQVIDIERSNLGLWKDIKKLLTSRDVQEKINRYRQVMEGTRSNLLLSLNLISSTSISRITHGVAALQSSQTDLTTITSDIQRHIIARSSADNKFHSLVYGDIQCRDTWSTQKIHRVVDGDLIQVGEVIKYAADVSTSSRVFVVKEYSGSAGLQNELNLRCAPDGHLVFDEVHRFCWADTWDRIYVNDFEDIVDPVSPAVQWSLKLLMLQRQEPTISKELLSSYYRIMTVGAPWCMVPDVDMDIVDSTLLGAFIVSDLQERHHFIVDCLGEGIPPVKLSIQSYATGELLEVRDGLWRFLRTQSPIEENEGLLGTLIPEFNEVFNFLGLGFTCSMELTSYGRNSV</sequence>
<dbReference type="OrthoDB" id="3031810at2759"/>
<protein>
    <recommendedName>
        <fullName evidence="3">Fungal N-terminal domain-containing protein</fullName>
    </recommendedName>
</protein>
<reference evidence="2" key="1">
    <citation type="journal article" date="2017" name="Nat. Ecol. Evol.">
        <title>Genome expansion and lineage-specific genetic innovations in the forest pathogenic fungi Armillaria.</title>
        <authorList>
            <person name="Sipos G."/>
            <person name="Prasanna A.N."/>
            <person name="Walter M.C."/>
            <person name="O'Connor E."/>
            <person name="Balint B."/>
            <person name="Krizsan K."/>
            <person name="Kiss B."/>
            <person name="Hess J."/>
            <person name="Varga T."/>
            <person name="Slot J."/>
            <person name="Riley R."/>
            <person name="Boka B."/>
            <person name="Rigling D."/>
            <person name="Barry K."/>
            <person name="Lee J."/>
            <person name="Mihaltcheva S."/>
            <person name="LaButti K."/>
            <person name="Lipzen A."/>
            <person name="Waldron R."/>
            <person name="Moloney N.M."/>
            <person name="Sperisen C."/>
            <person name="Kredics L."/>
            <person name="Vagvoelgyi C."/>
            <person name="Patrignani A."/>
            <person name="Fitzpatrick D."/>
            <person name="Nagy I."/>
            <person name="Doyle S."/>
            <person name="Anderson J.B."/>
            <person name="Grigoriev I.V."/>
            <person name="Gueldener U."/>
            <person name="Muensterkoetter M."/>
            <person name="Nagy L.G."/>
        </authorList>
    </citation>
    <scope>NUCLEOTIDE SEQUENCE [LARGE SCALE GENOMIC DNA]</scope>
    <source>
        <strain evidence="2">C18/9</strain>
    </source>
</reference>